<keyword evidence="2" id="KW-1185">Reference proteome</keyword>
<comment type="caution">
    <text evidence="1">The sequence shown here is derived from an EMBL/GenBank/DDBJ whole genome shotgun (WGS) entry which is preliminary data.</text>
</comment>
<dbReference type="EMBL" id="CM056743">
    <property type="protein sequence ID" value="KAJ8669527.1"/>
    <property type="molecule type" value="Genomic_DNA"/>
</dbReference>
<gene>
    <name evidence="1" type="ORF">QAD02_000786</name>
</gene>
<name>A0ACC2NEE1_9HYME</name>
<sequence>MEHSLNCFLCHNQIGGGINGLSSHLRRFHHLVLGDGIPDTGFVCAQNGCQQSFIDFYNLRRHLRDYHIVPDVPMQENEETLHAVENDRVEIQEERNRNPVQEPLAAANAVQDRLQPVDAVQGLLPPNRQNLIQDTANSDRDLGLKPTVVNAAIHFDSPFVGLKSLPQQMDALQKYCRMIKSRGIPLGKRLDSVYDKTTSSYVSDLVTESFQYVSAIEILELVLSSPEVREAIESEEPSEAGMYGSFLDGAHYAQHPFLQIYKRALRLKIYVDDLEIVGPLGSKTGVHKLTVFYLQIDDLPSHMNSELSSIHVLIICSSEDVKKYGYGKILAPFLDDLKKLESDEGVQILIDDEIYVLRATVIALCGDGLAIHEVYALLSPSSNKFCRMCMYSREDLHNASLERAPERTEDLFNQHYDLLRESNYSQEVKTLTGVNGESSFTSRFFHISRNKIFDLMHEFLEGICPMTIKAVLHQYVIIEKRINIQEVNDRIYSFNYGYVEQKNKPSANFTVQMLTRDGHGLSQKAMQMWLLTRAFPFIFADKAEEQDQFMGLVLELNKIMEIVFAPRVPQSVLPYLESITDEFRLSFKECFPHIVWINRMHQIGHLAECIEFSGSLIDFYCMRFEAKHGEIKLRAQNVHNFINPPKTLIRVSQCVQSSVWGAGDVQVQRIKAPSGTFKLVGGLLSKEYLMSSFGFVQDDEVFVPNTVAVNGTEYRTGLFVVIEKASQRDDNLPLFGRIEEIVLIQQARKEVFFLTSICTTLHLDTSVNAYRLELNDVRNSTRFIEARNLATYKAYDTWMRPDADFLFLNLRNIIE</sequence>
<protein>
    <submittedName>
        <fullName evidence="1">Uncharacterized protein</fullName>
    </submittedName>
</protein>
<proteinExistence type="predicted"/>
<organism evidence="1 2">
    <name type="scientific">Eretmocerus hayati</name>
    <dbReference type="NCBI Taxonomy" id="131215"/>
    <lineage>
        <taxon>Eukaryota</taxon>
        <taxon>Metazoa</taxon>
        <taxon>Ecdysozoa</taxon>
        <taxon>Arthropoda</taxon>
        <taxon>Hexapoda</taxon>
        <taxon>Insecta</taxon>
        <taxon>Pterygota</taxon>
        <taxon>Neoptera</taxon>
        <taxon>Endopterygota</taxon>
        <taxon>Hymenoptera</taxon>
        <taxon>Apocrita</taxon>
        <taxon>Proctotrupomorpha</taxon>
        <taxon>Chalcidoidea</taxon>
        <taxon>Aphelinidae</taxon>
        <taxon>Aphelininae</taxon>
        <taxon>Eretmocerus</taxon>
    </lineage>
</organism>
<evidence type="ECO:0000313" key="1">
    <source>
        <dbReference type="EMBL" id="KAJ8669527.1"/>
    </source>
</evidence>
<reference evidence="1" key="1">
    <citation type="submission" date="2023-04" db="EMBL/GenBank/DDBJ databases">
        <title>A chromosome-level genome assembly of the parasitoid wasp Eretmocerus hayati.</title>
        <authorList>
            <person name="Zhong Y."/>
            <person name="Liu S."/>
            <person name="Liu Y."/>
        </authorList>
    </citation>
    <scope>NUCLEOTIDE SEQUENCE</scope>
    <source>
        <strain evidence="1">ZJU_SS_LIU_2023</strain>
    </source>
</reference>
<evidence type="ECO:0000313" key="2">
    <source>
        <dbReference type="Proteomes" id="UP001239111"/>
    </source>
</evidence>
<dbReference type="Proteomes" id="UP001239111">
    <property type="component" value="Chromosome 3"/>
</dbReference>
<accession>A0ACC2NEE1</accession>